<reference evidence="3 4" key="2">
    <citation type="journal article" date="2018" name="Elife">
        <title>Firefly genomes illuminate parallel origins of bioluminescence in beetles.</title>
        <authorList>
            <person name="Fallon T.R."/>
            <person name="Lower S.E."/>
            <person name="Chang C.H."/>
            <person name="Bessho-Uehara M."/>
            <person name="Martin G.J."/>
            <person name="Bewick A.J."/>
            <person name="Behringer M."/>
            <person name="Debat H.J."/>
            <person name="Wong I."/>
            <person name="Day J.C."/>
            <person name="Suvorov A."/>
            <person name="Silva C.J."/>
            <person name="Stanger-Hall K.F."/>
            <person name="Hall D.W."/>
            <person name="Schmitz R.J."/>
            <person name="Nelson D.R."/>
            <person name="Lewis S.M."/>
            <person name="Shigenobu S."/>
            <person name="Bybee S.M."/>
            <person name="Larracuente A.M."/>
            <person name="Oba Y."/>
            <person name="Weng J.K."/>
        </authorList>
    </citation>
    <scope>NUCLEOTIDE SEQUENCE [LARGE SCALE GENOMIC DNA]</scope>
    <source>
        <strain evidence="3">1611_PpyrPB1</strain>
        <tissue evidence="3">Whole body</tissue>
    </source>
</reference>
<dbReference type="EMBL" id="GEZM01060191">
    <property type="protein sequence ID" value="JAV71203.1"/>
    <property type="molecule type" value="Transcribed_RNA"/>
</dbReference>
<proteinExistence type="predicted"/>
<dbReference type="AlphaFoldDB" id="A0A1Y1LC10"/>
<name>A0A1Y1LC10_PHOPY</name>
<keyword evidence="1" id="KW-0732">Signal</keyword>
<evidence type="ECO:0000313" key="3">
    <source>
        <dbReference type="EMBL" id="KAB0804538.1"/>
    </source>
</evidence>
<keyword evidence="4" id="KW-1185">Reference proteome</keyword>
<reference evidence="2" key="1">
    <citation type="journal article" date="2016" name="Sci. Rep.">
        <title>Molecular characterization of firefly nuptial gifts: a multi-omics approach sheds light on postcopulatory sexual selection.</title>
        <authorList>
            <person name="Al-Wathiqui N."/>
            <person name="Fallon T.R."/>
            <person name="South A."/>
            <person name="Weng J.K."/>
            <person name="Lewis S.M."/>
        </authorList>
    </citation>
    <scope>NUCLEOTIDE SEQUENCE</scope>
</reference>
<gene>
    <name evidence="3" type="ORF">PPYR_01508</name>
</gene>
<organism evidence="2">
    <name type="scientific">Photinus pyralis</name>
    <name type="common">Common eastern firefly</name>
    <name type="synonym">Lampyris pyralis</name>
    <dbReference type="NCBI Taxonomy" id="7054"/>
    <lineage>
        <taxon>Eukaryota</taxon>
        <taxon>Metazoa</taxon>
        <taxon>Ecdysozoa</taxon>
        <taxon>Arthropoda</taxon>
        <taxon>Hexapoda</taxon>
        <taxon>Insecta</taxon>
        <taxon>Pterygota</taxon>
        <taxon>Neoptera</taxon>
        <taxon>Endopterygota</taxon>
        <taxon>Coleoptera</taxon>
        <taxon>Polyphaga</taxon>
        <taxon>Elateriformia</taxon>
        <taxon>Elateroidea</taxon>
        <taxon>Lampyridae</taxon>
        <taxon>Lampyrinae</taxon>
        <taxon>Photinus</taxon>
    </lineage>
</organism>
<reference evidence="3" key="3">
    <citation type="submission" date="2019-08" db="EMBL/GenBank/DDBJ databases">
        <authorList>
            <consortium name="Photinus pyralis genome working group"/>
            <person name="Fallon T.R."/>
            <person name="Sander Lower S.E."/>
            <person name="Weng J.-K."/>
        </authorList>
    </citation>
    <scope>NUCLEOTIDE SEQUENCE</scope>
    <source>
        <strain evidence="3">1611_PpyrPB1</strain>
        <tissue evidence="3">Whole body</tissue>
    </source>
</reference>
<evidence type="ECO:0000313" key="4">
    <source>
        <dbReference type="Proteomes" id="UP000327044"/>
    </source>
</evidence>
<accession>A0A1Y1LC10</accession>
<evidence type="ECO:0000313" key="2">
    <source>
        <dbReference type="EMBL" id="JAV71202.1"/>
    </source>
</evidence>
<dbReference type="EMBL" id="VVIM01000001">
    <property type="protein sequence ID" value="KAB0804538.1"/>
    <property type="molecule type" value="Genomic_DNA"/>
</dbReference>
<dbReference type="InParanoid" id="A0A1Y1LC10"/>
<feature type="signal peptide" evidence="1">
    <location>
        <begin position="1"/>
        <end position="20"/>
    </location>
</feature>
<dbReference type="OrthoDB" id="7694007at2759"/>
<sequence>MQFKLLVLFLLITISAKSSASCNEECKDTEYGSYINCLRRRIKRSADCGNSVEKPCANCECGFCVVNSCPGHCGKCCEAQPPCASKQCCHRTCHSRCKSSSCRIDCRKNCVDMLIADGLNVTIPDKPRHNITTVIHLHNTVNTTNVVDLPEVQVNTTNVNNITSYEEETKHKEIKEKCCHIISPRHCTKLDQYPYAKCVHYRKKACGSFCVAPILHEQSREICFENDAGETCRQQKVYIPQPQPTCSYQPIWPYVFCGNVQQQFCVGCYQQSNYQFPPPGCPYSCYDDGYGQGPYYRQGPFYRPGFSHIPSCFQTGTCPTNWNYGQNYPRYGYPAMHYPPTSYPYRVHMHDIDVQYPPPSYSYPVPIFPPHISTGYQYPPPRPIYILPPEVDIQAVITHPPKNTTYAEITISKSQREEQQNDAISALVE</sequence>
<feature type="chain" id="PRO_5011907363" evidence="1">
    <location>
        <begin position="21"/>
        <end position="429"/>
    </location>
</feature>
<dbReference type="Proteomes" id="UP000327044">
    <property type="component" value="Unassembled WGS sequence"/>
</dbReference>
<dbReference type="EMBL" id="GEZM01060192">
    <property type="protein sequence ID" value="JAV71202.1"/>
    <property type="molecule type" value="Transcribed_RNA"/>
</dbReference>
<evidence type="ECO:0000256" key="1">
    <source>
        <dbReference type="SAM" id="SignalP"/>
    </source>
</evidence>
<protein>
    <submittedName>
        <fullName evidence="2">Uncharacterized protein</fullName>
    </submittedName>
</protein>